<organism evidence="2 3">
    <name type="scientific">Micromonospora echinofusca</name>
    <dbReference type="NCBI Taxonomy" id="47858"/>
    <lineage>
        <taxon>Bacteria</taxon>
        <taxon>Bacillati</taxon>
        <taxon>Actinomycetota</taxon>
        <taxon>Actinomycetes</taxon>
        <taxon>Micromonosporales</taxon>
        <taxon>Micromonosporaceae</taxon>
        <taxon>Micromonospora</taxon>
    </lineage>
</organism>
<protein>
    <recommendedName>
        <fullName evidence="4">DUF4878 domain-containing protein</fullName>
    </recommendedName>
</protein>
<reference evidence="2 3" key="1">
    <citation type="submission" date="2019-12" db="EMBL/GenBank/DDBJ databases">
        <title>Whole genome sequencing of endophytic Actinobacterium Micromonospora sp. MPMI6T.</title>
        <authorList>
            <person name="Evv R."/>
            <person name="Podile A.R."/>
        </authorList>
    </citation>
    <scope>NUCLEOTIDE SEQUENCE [LARGE SCALE GENOMIC DNA]</scope>
    <source>
        <strain evidence="2 3">MPMI6</strain>
    </source>
</reference>
<keyword evidence="3" id="KW-1185">Reference proteome</keyword>
<comment type="caution">
    <text evidence="2">The sequence shown here is derived from an EMBL/GenBank/DDBJ whole genome shotgun (WGS) entry which is preliminary data.</text>
</comment>
<evidence type="ECO:0000313" key="3">
    <source>
        <dbReference type="Proteomes" id="UP000823521"/>
    </source>
</evidence>
<dbReference type="RefSeq" id="WP_208817384.1">
    <property type="nucleotide sequence ID" value="NZ_WVUH01000447.1"/>
</dbReference>
<evidence type="ECO:0000313" key="2">
    <source>
        <dbReference type="EMBL" id="MBO4210290.1"/>
    </source>
</evidence>
<keyword evidence="1" id="KW-0812">Transmembrane</keyword>
<keyword evidence="1" id="KW-1133">Transmembrane helix</keyword>
<proteinExistence type="predicted"/>
<dbReference type="EMBL" id="WVUH01000447">
    <property type="protein sequence ID" value="MBO4210290.1"/>
    <property type="molecule type" value="Genomic_DNA"/>
</dbReference>
<dbReference type="Proteomes" id="UP000823521">
    <property type="component" value="Unassembled WGS sequence"/>
</dbReference>
<gene>
    <name evidence="2" type="ORF">GSF22_30490</name>
</gene>
<sequence length="152" mass="16570">MADGQSWTRPARPVRRLRVAGAVTALAAVMLCVGAAGVGTFSFQSVWRASGPVRSTADAFLREVVAGQVEAAYDRLCTDTRRRWSALGFAAWVRTAPVLTRHEIVDVSVATRSGRPHGTVRVRLTRASGPVQDRQVPVVREDGRWRVCGDPF</sequence>
<name>A0ABS3W0I1_MICEH</name>
<feature type="transmembrane region" description="Helical" evidence="1">
    <location>
        <begin position="20"/>
        <end position="43"/>
    </location>
</feature>
<accession>A0ABS3W0I1</accession>
<keyword evidence="1" id="KW-0472">Membrane</keyword>
<evidence type="ECO:0000256" key="1">
    <source>
        <dbReference type="SAM" id="Phobius"/>
    </source>
</evidence>
<evidence type="ECO:0008006" key="4">
    <source>
        <dbReference type="Google" id="ProtNLM"/>
    </source>
</evidence>